<dbReference type="GO" id="GO:0016757">
    <property type="term" value="F:glycosyltransferase activity"/>
    <property type="evidence" value="ECO:0007669"/>
    <property type="project" value="InterPro"/>
</dbReference>
<dbReference type="Pfam" id="PF00534">
    <property type="entry name" value="Glycos_transf_1"/>
    <property type="match status" value="1"/>
</dbReference>
<keyword evidence="3" id="KW-0808">Transferase</keyword>
<dbReference type="CDD" id="cd03798">
    <property type="entry name" value="GT4_WlbH-like"/>
    <property type="match status" value="1"/>
</dbReference>
<reference evidence="3 4" key="1">
    <citation type="submission" date="2016-10" db="EMBL/GenBank/DDBJ databases">
        <authorList>
            <person name="de Groot N.N."/>
        </authorList>
    </citation>
    <scope>NUCLEOTIDE SEQUENCE [LARGE SCALE GENOMIC DNA]</scope>
    <source>
        <strain evidence="3 4">DSM 45514</strain>
    </source>
</reference>
<keyword evidence="4" id="KW-1185">Reference proteome</keyword>
<dbReference type="PANTHER" id="PTHR45947">
    <property type="entry name" value="SULFOQUINOVOSYL TRANSFERASE SQD2"/>
    <property type="match status" value="1"/>
</dbReference>
<evidence type="ECO:0000259" key="1">
    <source>
        <dbReference type="Pfam" id="PF00534"/>
    </source>
</evidence>
<feature type="domain" description="Glycosyl transferase family 1" evidence="1">
    <location>
        <begin position="204"/>
        <end position="373"/>
    </location>
</feature>
<dbReference type="STRING" id="1236220.SAMN04488112_109128"/>
<sequence>MSLNVLVISHMYPNPANPMSGIFVHNQVKTLKKAGVNSQVISPIPRFPIYPPWRGYRKFPQAATMDGVPIRYVPTWMFPGGLFFQIYGYLYYRSLVCEIEELKKRFPFDLIHCHTIYPDGYAGTLLKQQFGVPVVSTIHGSDIRLYPFRKRGIYERTEDALRNCDHIVTVSEKLRRDAQKIVAGVEATTIYNGFDPQRFYPRSRAQARKKLQLPEEGKTILFVGNLYKVKGVQYLLDAFARLTDVHPDVRLHLVGDGPLRAQLKQQARERGILDQVLFAGRRPHDEIPWWVNASDVVTLSSLSEGLPSILLEAMGCGKPVVATDVGGISEILHHRKTGFLAEPKNSEELAHYLSILLMENEGLAHDMGERAYSESGSYTWQKNAERMATLYHSLVKTADSK</sequence>
<evidence type="ECO:0000259" key="2">
    <source>
        <dbReference type="Pfam" id="PF13439"/>
    </source>
</evidence>
<dbReference type="OrthoDB" id="179766at2"/>
<feature type="domain" description="Glycosyltransferase subfamily 4-like N-terminal" evidence="2">
    <location>
        <begin position="22"/>
        <end position="198"/>
    </location>
</feature>
<dbReference type="EMBL" id="FMZA01000009">
    <property type="protein sequence ID" value="SDC53561.1"/>
    <property type="molecule type" value="Genomic_DNA"/>
</dbReference>
<gene>
    <name evidence="3" type="ORF">SAMN04488112_109128</name>
</gene>
<evidence type="ECO:0000313" key="3">
    <source>
        <dbReference type="EMBL" id="SDC53561.1"/>
    </source>
</evidence>
<dbReference type="RefSeq" id="WP_091569700.1">
    <property type="nucleotide sequence ID" value="NZ_FMZA01000009.1"/>
</dbReference>
<protein>
    <submittedName>
        <fullName evidence="3">Glycosyltransferase involved in cell wall bisynthesis</fullName>
    </submittedName>
</protein>
<evidence type="ECO:0000313" key="4">
    <source>
        <dbReference type="Proteomes" id="UP000199387"/>
    </source>
</evidence>
<accession>A0A1G6MDN4</accession>
<dbReference type="Pfam" id="PF13439">
    <property type="entry name" value="Glyco_transf_4"/>
    <property type="match status" value="1"/>
</dbReference>
<dbReference type="AlphaFoldDB" id="A0A1G6MDN4"/>
<dbReference type="PANTHER" id="PTHR45947:SF3">
    <property type="entry name" value="SULFOQUINOVOSYL TRANSFERASE SQD2"/>
    <property type="match status" value="1"/>
</dbReference>
<dbReference type="Proteomes" id="UP000199387">
    <property type="component" value="Unassembled WGS sequence"/>
</dbReference>
<organism evidence="3 4">
    <name type="scientific">Melghirimyces thermohalophilus</name>
    <dbReference type="NCBI Taxonomy" id="1236220"/>
    <lineage>
        <taxon>Bacteria</taxon>
        <taxon>Bacillati</taxon>
        <taxon>Bacillota</taxon>
        <taxon>Bacilli</taxon>
        <taxon>Bacillales</taxon>
        <taxon>Thermoactinomycetaceae</taxon>
        <taxon>Melghirimyces</taxon>
    </lineage>
</organism>
<dbReference type="Gene3D" id="3.40.50.2000">
    <property type="entry name" value="Glycogen Phosphorylase B"/>
    <property type="match status" value="2"/>
</dbReference>
<dbReference type="SUPFAM" id="SSF53756">
    <property type="entry name" value="UDP-Glycosyltransferase/glycogen phosphorylase"/>
    <property type="match status" value="1"/>
</dbReference>
<name>A0A1G6MDN4_9BACL</name>
<proteinExistence type="predicted"/>
<dbReference type="InterPro" id="IPR028098">
    <property type="entry name" value="Glyco_trans_4-like_N"/>
</dbReference>
<dbReference type="InterPro" id="IPR001296">
    <property type="entry name" value="Glyco_trans_1"/>
</dbReference>
<dbReference type="InterPro" id="IPR050194">
    <property type="entry name" value="Glycosyltransferase_grp1"/>
</dbReference>